<evidence type="ECO:0000313" key="3">
    <source>
        <dbReference type="Proteomes" id="UP000054387"/>
    </source>
</evidence>
<gene>
    <name evidence="2" type="ORF">AUR64_07925</name>
</gene>
<sequence>MASEDPKTTLKQRSVQKFALVYGRKLGIVALVLSLTAIQPALAQGTGICSAAKLPGMIEGFFQLTTGIGVLGVAIAWQADSLAELFTTTPEQRRSIKQHRRSALKSGLILLILGPLYTVAGSMMGLPLAECVNLTPW</sequence>
<organism evidence="2 3">
    <name type="scientific">Haloprofundus marisrubri</name>
    <dbReference type="NCBI Taxonomy" id="1514971"/>
    <lineage>
        <taxon>Archaea</taxon>
        <taxon>Methanobacteriati</taxon>
        <taxon>Methanobacteriota</taxon>
        <taxon>Stenosarchaea group</taxon>
        <taxon>Halobacteria</taxon>
        <taxon>Halobacteriales</taxon>
        <taxon>Haloferacaceae</taxon>
        <taxon>Haloprofundus</taxon>
    </lineage>
</organism>
<dbReference type="Pfam" id="PF25946">
    <property type="entry name" value="DUF7985"/>
    <property type="match status" value="1"/>
</dbReference>
<keyword evidence="1" id="KW-1133">Transmembrane helix</keyword>
<protein>
    <submittedName>
        <fullName evidence="2">Uncharacterized protein</fullName>
    </submittedName>
</protein>
<comment type="caution">
    <text evidence="2">The sequence shown here is derived from an EMBL/GenBank/DDBJ whole genome shotgun (WGS) entry which is preliminary data.</text>
</comment>
<dbReference type="AlphaFoldDB" id="A0A0W1RB24"/>
<keyword evidence="3" id="KW-1185">Reference proteome</keyword>
<feature type="transmembrane region" description="Helical" evidence="1">
    <location>
        <begin position="107"/>
        <end position="129"/>
    </location>
</feature>
<dbReference type="InterPro" id="IPR058291">
    <property type="entry name" value="DUF7985"/>
</dbReference>
<reference evidence="2 3" key="1">
    <citation type="submission" date="2015-12" db="EMBL/GenBank/DDBJ databases">
        <title>Haloprofundus marisrubri gen. nov., sp. nov., an extremely halophilic archaeon isolated from the Discovery deep brine-seawater interface in the Red Sea.</title>
        <authorList>
            <person name="Zhang G."/>
            <person name="Stingl U."/>
            <person name="Rashid M."/>
        </authorList>
    </citation>
    <scope>NUCLEOTIDE SEQUENCE [LARGE SCALE GENOMIC DNA]</scope>
    <source>
        <strain evidence="2 3">SB9</strain>
    </source>
</reference>
<keyword evidence="1" id="KW-0472">Membrane</keyword>
<dbReference type="STRING" id="1514971.AUR64_07925"/>
<dbReference type="RefSeq" id="WP_058580912.1">
    <property type="nucleotide sequence ID" value="NZ_LOPU01000017.1"/>
</dbReference>
<accession>A0A0W1RB24</accession>
<keyword evidence="1" id="KW-0812">Transmembrane</keyword>
<proteinExistence type="predicted"/>
<dbReference type="EMBL" id="LOPU01000017">
    <property type="protein sequence ID" value="KTG10588.1"/>
    <property type="molecule type" value="Genomic_DNA"/>
</dbReference>
<name>A0A0W1RB24_9EURY</name>
<evidence type="ECO:0000256" key="1">
    <source>
        <dbReference type="SAM" id="Phobius"/>
    </source>
</evidence>
<feature type="transmembrane region" description="Helical" evidence="1">
    <location>
        <begin position="61"/>
        <end position="86"/>
    </location>
</feature>
<dbReference type="Proteomes" id="UP000054387">
    <property type="component" value="Unassembled WGS sequence"/>
</dbReference>
<evidence type="ECO:0000313" key="2">
    <source>
        <dbReference type="EMBL" id="KTG10588.1"/>
    </source>
</evidence>